<gene>
    <name evidence="4" type="ORF">K1Y77_10845</name>
</gene>
<feature type="domain" description="EAL" evidence="2">
    <location>
        <begin position="332"/>
        <end position="586"/>
    </location>
</feature>
<dbReference type="InterPro" id="IPR000014">
    <property type="entry name" value="PAS"/>
</dbReference>
<dbReference type="EMBL" id="CP080627">
    <property type="protein sequence ID" value="UYV17991.1"/>
    <property type="molecule type" value="Genomic_DNA"/>
</dbReference>
<dbReference type="SMART" id="SM00052">
    <property type="entry name" value="EAL"/>
    <property type="match status" value="1"/>
</dbReference>
<feature type="domain" description="PAS" evidence="1">
    <location>
        <begin position="28"/>
        <end position="101"/>
    </location>
</feature>
<name>A0ABY6JL58_9GAMM</name>
<keyword evidence="5" id="KW-1185">Reference proteome</keyword>
<dbReference type="Proteomes" id="UP001163082">
    <property type="component" value="Chromosome"/>
</dbReference>
<dbReference type="CDD" id="cd01949">
    <property type="entry name" value="GGDEF"/>
    <property type="match status" value="1"/>
</dbReference>
<dbReference type="NCBIfam" id="TIGR00254">
    <property type="entry name" value="GGDEF"/>
    <property type="match status" value="1"/>
</dbReference>
<dbReference type="SUPFAM" id="SSF55073">
    <property type="entry name" value="Nucleotide cyclase"/>
    <property type="match status" value="1"/>
</dbReference>
<dbReference type="InterPro" id="IPR043128">
    <property type="entry name" value="Rev_trsase/Diguanyl_cyclase"/>
</dbReference>
<dbReference type="InterPro" id="IPR029787">
    <property type="entry name" value="Nucleotide_cyclase"/>
</dbReference>
<sequence>MTLKKPQDNSMVVERLNWQVKDNLLKSSVSRAELTLNSISDAIICSDLQGNVDYMNLAAEQMTGWKLEQAQGRPIDQIMPLIHDNSSAACQNPVSLVLKHSVPVSMVPGTMLVRRNGSTVAIEDSAAPIREPDGKISGAVIVFHDVTAALALAINMSYLAHHDALTQLPNRVLLNDRIEHAISLAERRGSSLAVLFLDLDKFKNINDSLGHTVGDSLLQTVAQRLSACVRHSDTVSRSGGDEFVLLLTECRNTQDAALTAHKLLVSVADSYQIGQHNLQVTSSIGISVYPDDALSAQALIKNADTAMYRAKHAGRNNFQFFRQDMNIRALERESIENSLKQALERQEFEVYYQPLINLQTGTITGAEALLRWQHPEWGLTLPERFITVAEESNLILPIGRWILREACLQARHWQDEGLAMSSMAVNISAREFYHADFVSGVRTILYETDLAPGWLQLDITERVLIQDTTTSTDILNQLKVLGVQLAVDNFGTGSSSLSELLMYPIDVLKIDGSFVHTIRERNGNSKVASAVIAMAESFGYKVIAEGVETPAQLEFLRHQHCNEGQGYLFSGSVAGAEFTKLMRTGLAT</sequence>
<dbReference type="NCBIfam" id="TIGR00229">
    <property type="entry name" value="sensory_box"/>
    <property type="match status" value="1"/>
</dbReference>
<dbReference type="Pfam" id="PF00990">
    <property type="entry name" value="GGDEF"/>
    <property type="match status" value="1"/>
</dbReference>
<dbReference type="InterPro" id="IPR052155">
    <property type="entry name" value="Biofilm_reg_signaling"/>
</dbReference>
<dbReference type="CDD" id="cd00130">
    <property type="entry name" value="PAS"/>
    <property type="match status" value="1"/>
</dbReference>
<dbReference type="PANTHER" id="PTHR44757:SF2">
    <property type="entry name" value="BIOFILM ARCHITECTURE MAINTENANCE PROTEIN MBAA"/>
    <property type="match status" value="1"/>
</dbReference>
<dbReference type="Gene3D" id="3.30.70.270">
    <property type="match status" value="1"/>
</dbReference>
<dbReference type="RefSeq" id="WP_264428408.1">
    <property type="nucleotide sequence ID" value="NZ_CP080627.1"/>
</dbReference>
<dbReference type="CDD" id="cd01948">
    <property type="entry name" value="EAL"/>
    <property type="match status" value="1"/>
</dbReference>
<dbReference type="PROSITE" id="PS50112">
    <property type="entry name" value="PAS"/>
    <property type="match status" value="1"/>
</dbReference>
<dbReference type="PROSITE" id="PS50887">
    <property type="entry name" value="GGDEF"/>
    <property type="match status" value="1"/>
</dbReference>
<dbReference type="SUPFAM" id="SSF141868">
    <property type="entry name" value="EAL domain-like"/>
    <property type="match status" value="1"/>
</dbReference>
<evidence type="ECO:0000313" key="5">
    <source>
        <dbReference type="Proteomes" id="UP001163082"/>
    </source>
</evidence>
<dbReference type="PROSITE" id="PS50883">
    <property type="entry name" value="EAL"/>
    <property type="match status" value="1"/>
</dbReference>
<dbReference type="Gene3D" id="3.20.20.450">
    <property type="entry name" value="EAL domain"/>
    <property type="match status" value="1"/>
</dbReference>
<dbReference type="InterPro" id="IPR000160">
    <property type="entry name" value="GGDEF_dom"/>
</dbReference>
<dbReference type="InterPro" id="IPR035965">
    <property type="entry name" value="PAS-like_dom_sf"/>
</dbReference>
<dbReference type="InterPro" id="IPR013656">
    <property type="entry name" value="PAS_4"/>
</dbReference>
<organism evidence="4 5">
    <name type="scientific">Halomonas qaidamensis</name>
    <dbReference type="NCBI Taxonomy" id="2866211"/>
    <lineage>
        <taxon>Bacteria</taxon>
        <taxon>Pseudomonadati</taxon>
        <taxon>Pseudomonadota</taxon>
        <taxon>Gammaproteobacteria</taxon>
        <taxon>Oceanospirillales</taxon>
        <taxon>Halomonadaceae</taxon>
        <taxon>Halomonas</taxon>
    </lineage>
</organism>
<feature type="domain" description="GGDEF" evidence="3">
    <location>
        <begin position="190"/>
        <end position="323"/>
    </location>
</feature>
<dbReference type="InterPro" id="IPR001633">
    <property type="entry name" value="EAL_dom"/>
</dbReference>
<reference evidence="4 5" key="1">
    <citation type="journal article" date="2022" name="Antonie Van Leeuwenhoek">
        <title>Whole genome sequencing of the halophilic Halomonas qaidamensis XH36, a novel species strain with high ectoine production.</title>
        <authorList>
            <person name="Zhang T."/>
            <person name="Cui T."/>
            <person name="Cao Y."/>
            <person name="Li Y."/>
            <person name="Li F."/>
            <person name="Zhu D."/>
            <person name="Xing J."/>
        </authorList>
    </citation>
    <scope>NUCLEOTIDE SEQUENCE [LARGE SCALE GENOMIC DNA]</scope>
    <source>
        <strain evidence="4 5">XH36</strain>
    </source>
</reference>
<evidence type="ECO:0000313" key="4">
    <source>
        <dbReference type="EMBL" id="UYV17991.1"/>
    </source>
</evidence>
<dbReference type="Pfam" id="PF00563">
    <property type="entry name" value="EAL"/>
    <property type="match status" value="1"/>
</dbReference>
<dbReference type="SMART" id="SM00267">
    <property type="entry name" value="GGDEF"/>
    <property type="match status" value="1"/>
</dbReference>
<evidence type="ECO:0000259" key="1">
    <source>
        <dbReference type="PROSITE" id="PS50112"/>
    </source>
</evidence>
<dbReference type="SUPFAM" id="SSF55785">
    <property type="entry name" value="PYP-like sensor domain (PAS domain)"/>
    <property type="match status" value="1"/>
</dbReference>
<dbReference type="PANTHER" id="PTHR44757">
    <property type="entry name" value="DIGUANYLATE CYCLASE DGCP"/>
    <property type="match status" value="1"/>
</dbReference>
<evidence type="ECO:0000259" key="2">
    <source>
        <dbReference type="PROSITE" id="PS50883"/>
    </source>
</evidence>
<proteinExistence type="predicted"/>
<dbReference type="InterPro" id="IPR035919">
    <property type="entry name" value="EAL_sf"/>
</dbReference>
<accession>A0ABY6JL58</accession>
<evidence type="ECO:0000259" key="3">
    <source>
        <dbReference type="PROSITE" id="PS50887"/>
    </source>
</evidence>
<dbReference type="Pfam" id="PF08448">
    <property type="entry name" value="PAS_4"/>
    <property type="match status" value="1"/>
</dbReference>
<dbReference type="Gene3D" id="3.30.450.20">
    <property type="entry name" value="PAS domain"/>
    <property type="match status" value="1"/>
</dbReference>
<protein>
    <submittedName>
        <fullName evidence="4">EAL domain-containing protein</fullName>
    </submittedName>
</protein>
<dbReference type="SMART" id="SM00091">
    <property type="entry name" value="PAS"/>
    <property type="match status" value="1"/>
</dbReference>